<dbReference type="GO" id="GO:0006629">
    <property type="term" value="P:lipid metabolic process"/>
    <property type="evidence" value="ECO:0007669"/>
    <property type="project" value="InterPro"/>
</dbReference>
<dbReference type="Gene3D" id="3.40.50.1820">
    <property type="entry name" value="alpha/beta hydrolase"/>
    <property type="match status" value="1"/>
</dbReference>
<dbReference type="EMBL" id="HBUF01051661">
    <property type="protein sequence ID" value="CAG6622053.1"/>
    <property type="molecule type" value="Transcribed_RNA"/>
</dbReference>
<feature type="domain" description="Partial AB-hydrolase lipase" evidence="1">
    <location>
        <begin position="54"/>
        <end position="105"/>
    </location>
</feature>
<evidence type="ECO:0000313" key="2">
    <source>
        <dbReference type="EMBL" id="CAG6622061.1"/>
    </source>
</evidence>
<dbReference type="Pfam" id="PF04083">
    <property type="entry name" value="Abhydro_lipase"/>
    <property type="match status" value="1"/>
</dbReference>
<proteinExistence type="predicted"/>
<evidence type="ECO:0000259" key="1">
    <source>
        <dbReference type="Pfam" id="PF04083"/>
    </source>
</evidence>
<dbReference type="InterPro" id="IPR006693">
    <property type="entry name" value="AB_hydrolase_lipase"/>
</dbReference>
<dbReference type="EMBL" id="HBUF01051664">
    <property type="protein sequence ID" value="CAG6622059.1"/>
    <property type="molecule type" value="Transcribed_RNA"/>
</dbReference>
<organism evidence="2">
    <name type="scientific">Cacopsylla melanoneura</name>
    <dbReference type="NCBI Taxonomy" id="428564"/>
    <lineage>
        <taxon>Eukaryota</taxon>
        <taxon>Metazoa</taxon>
        <taxon>Ecdysozoa</taxon>
        <taxon>Arthropoda</taxon>
        <taxon>Hexapoda</taxon>
        <taxon>Insecta</taxon>
        <taxon>Pterygota</taxon>
        <taxon>Neoptera</taxon>
        <taxon>Paraneoptera</taxon>
        <taxon>Hemiptera</taxon>
        <taxon>Sternorrhyncha</taxon>
        <taxon>Psylloidea</taxon>
        <taxon>Psyllidae</taxon>
        <taxon>Psyllinae</taxon>
        <taxon>Cacopsylla</taxon>
    </lineage>
</organism>
<name>A0A8D8M7N6_9HEMI</name>
<reference evidence="2" key="1">
    <citation type="submission" date="2021-05" db="EMBL/GenBank/DDBJ databases">
        <authorList>
            <person name="Alioto T."/>
            <person name="Alioto T."/>
            <person name="Gomez Garrido J."/>
        </authorList>
    </citation>
    <scope>NUCLEOTIDE SEQUENCE</scope>
</reference>
<accession>A0A8D8M7N6</accession>
<protein>
    <submittedName>
        <fullName evidence="2">Lipase 1</fullName>
    </submittedName>
</protein>
<dbReference type="EMBL" id="HBUF01051662">
    <property type="protein sequence ID" value="CAG6622055.1"/>
    <property type="molecule type" value="Transcribed_RNA"/>
</dbReference>
<dbReference type="AlphaFoldDB" id="A0A8D8M7N6"/>
<dbReference type="InterPro" id="IPR029058">
    <property type="entry name" value="AB_hydrolase_fold"/>
</dbReference>
<dbReference type="EMBL" id="HBUF01051665">
    <property type="protein sequence ID" value="CAG6622061.1"/>
    <property type="molecule type" value="Transcribed_RNA"/>
</dbReference>
<dbReference type="SUPFAM" id="SSF53474">
    <property type="entry name" value="alpha/beta-Hydrolases"/>
    <property type="match status" value="1"/>
</dbReference>
<dbReference type="PANTHER" id="PTHR11005">
    <property type="entry name" value="LYSOSOMAL ACID LIPASE-RELATED"/>
    <property type="match status" value="1"/>
</dbReference>
<sequence length="150" mass="17542">MFGDSKKMFQKIDFTLKRVTSVLFVFLVICGATNPVDDNRYLSPKKFGQLRGDEIIRFYGYPGEEHKVLTEDGYILTNFRIANPGGYPILLLHGMTATSDCWLTRNPRDDIAFLLWKRGYDVWMWNARGNIYSTEHVNMTYKDNKFFLFS</sequence>
<dbReference type="EMBL" id="HBUF01051663">
    <property type="protein sequence ID" value="CAG6622057.1"/>
    <property type="molecule type" value="Transcribed_RNA"/>
</dbReference>